<dbReference type="AlphaFoldDB" id="A0A1I5B806"/>
<dbReference type="EMBL" id="FOVM01000004">
    <property type="protein sequence ID" value="SFN70760.1"/>
    <property type="molecule type" value="Genomic_DNA"/>
</dbReference>
<protein>
    <submittedName>
        <fullName evidence="3">Uncharacterized protein</fullName>
    </submittedName>
</protein>
<keyword evidence="2" id="KW-1133">Transmembrane helix</keyword>
<keyword evidence="2" id="KW-0812">Transmembrane</keyword>
<gene>
    <name evidence="3" type="ORF">SAMN05216219_1790</name>
</gene>
<sequence length="237" mass="25249">MSVREIGSAILRRWYISFAALVCVAIATVMLAQDGGIYTTKTVISLLRPTTTSLSPDNGTTDRSVIAFAAAVALNTNGGELAEGYSKADAPYYGAGVREGTLVELANIGNQWVSTVNKAEIQIDIVGRTSDWVASRQEKLVARALATADSLQDAVGVPPENRVSAYVVPLTTQIEYVAPSRRAQLAAAVAMLAAALIVAAWASVTVDGALAKRRSDPRRRSDTGRSNQEQFKHRNEG</sequence>
<dbReference type="Proteomes" id="UP000198867">
    <property type="component" value="Unassembled WGS sequence"/>
</dbReference>
<organism evidence="3 4">
    <name type="scientific">Mycetocola miduiensis</name>
    <dbReference type="NCBI Taxonomy" id="995034"/>
    <lineage>
        <taxon>Bacteria</taxon>
        <taxon>Bacillati</taxon>
        <taxon>Actinomycetota</taxon>
        <taxon>Actinomycetes</taxon>
        <taxon>Micrococcales</taxon>
        <taxon>Microbacteriaceae</taxon>
        <taxon>Mycetocola</taxon>
    </lineage>
</organism>
<reference evidence="4" key="1">
    <citation type="submission" date="2016-10" db="EMBL/GenBank/DDBJ databases">
        <authorList>
            <person name="Varghese N."/>
            <person name="Submissions S."/>
        </authorList>
    </citation>
    <scope>NUCLEOTIDE SEQUENCE [LARGE SCALE GENOMIC DNA]</scope>
    <source>
        <strain evidence="4">CGMCC 1.11101</strain>
    </source>
</reference>
<proteinExistence type="predicted"/>
<dbReference type="OrthoDB" id="5179260at2"/>
<accession>A0A1I5B806</accession>
<feature type="transmembrane region" description="Helical" evidence="2">
    <location>
        <begin position="185"/>
        <end position="210"/>
    </location>
</feature>
<keyword evidence="2" id="KW-0472">Membrane</keyword>
<feature type="region of interest" description="Disordered" evidence="1">
    <location>
        <begin position="211"/>
        <end position="237"/>
    </location>
</feature>
<evidence type="ECO:0000313" key="3">
    <source>
        <dbReference type="EMBL" id="SFN70760.1"/>
    </source>
</evidence>
<dbReference type="RefSeq" id="WP_090710656.1">
    <property type="nucleotide sequence ID" value="NZ_FOVM01000004.1"/>
</dbReference>
<evidence type="ECO:0000313" key="4">
    <source>
        <dbReference type="Proteomes" id="UP000198867"/>
    </source>
</evidence>
<name>A0A1I5B806_9MICO</name>
<evidence type="ECO:0000256" key="1">
    <source>
        <dbReference type="SAM" id="MobiDB-lite"/>
    </source>
</evidence>
<evidence type="ECO:0000256" key="2">
    <source>
        <dbReference type="SAM" id="Phobius"/>
    </source>
</evidence>
<keyword evidence="4" id="KW-1185">Reference proteome</keyword>
<dbReference type="STRING" id="995034.SAMN05216219_1790"/>